<sequence length="38" mass="4309">MSAGHIPRYFSEGGFIVKLEKTDGIDGILRKRNMLTTR</sequence>
<reference evidence="1" key="1">
    <citation type="submission" date="2013-04" db="EMBL/GenBank/DDBJ databases">
        <authorList>
            <person name="Harkins D.M."/>
            <person name="Durkin A.S."/>
            <person name="Selengut J.D."/>
            <person name="Sanka R."/>
            <person name="DePew J."/>
            <person name="Purushe J."/>
            <person name="Ahmed A."/>
            <person name="van der Linden H."/>
            <person name="Goris M.G.A."/>
            <person name="Hartskeerl R.A."/>
            <person name="Vinetz J.M."/>
            <person name="Sutton G.G."/>
            <person name="Nelson W.C."/>
            <person name="Fouts D.E."/>
        </authorList>
    </citation>
    <scope>NUCLEOTIDE SEQUENCE [LARGE SCALE GENOMIC DNA]</scope>
    <source>
        <strain evidence="1">BUT 6</strain>
    </source>
</reference>
<accession>S3W3Y0</accession>
<proteinExistence type="predicted"/>
<keyword evidence="2" id="KW-1185">Reference proteome</keyword>
<dbReference type="Proteomes" id="UP000014540">
    <property type="component" value="Unassembled WGS sequence"/>
</dbReference>
<comment type="caution">
    <text evidence="1">The sequence shown here is derived from an EMBL/GenBank/DDBJ whole genome shotgun (WGS) entry which is preliminary data.</text>
</comment>
<protein>
    <submittedName>
        <fullName evidence="1">Uncharacterized protein</fullName>
    </submittedName>
</protein>
<organism evidence="1 2">
    <name type="scientific">Leptospira fainei serovar Hurstbridge str. BUT 6</name>
    <dbReference type="NCBI Taxonomy" id="1193011"/>
    <lineage>
        <taxon>Bacteria</taxon>
        <taxon>Pseudomonadati</taxon>
        <taxon>Spirochaetota</taxon>
        <taxon>Spirochaetia</taxon>
        <taxon>Leptospirales</taxon>
        <taxon>Leptospiraceae</taxon>
        <taxon>Leptospira</taxon>
    </lineage>
</organism>
<dbReference type="AlphaFoldDB" id="S3W3Y0"/>
<evidence type="ECO:0000313" key="2">
    <source>
        <dbReference type="Proteomes" id="UP000014540"/>
    </source>
</evidence>
<name>S3W3Y0_9LEPT</name>
<dbReference type="EMBL" id="AKWZ02000006">
    <property type="protein sequence ID" value="EPG74992.1"/>
    <property type="molecule type" value="Genomic_DNA"/>
</dbReference>
<gene>
    <name evidence="1" type="ORF">LEP1GSC058_1631</name>
</gene>
<evidence type="ECO:0000313" key="1">
    <source>
        <dbReference type="EMBL" id="EPG74992.1"/>
    </source>
</evidence>